<evidence type="ECO:0000256" key="1">
    <source>
        <dbReference type="SAM" id="Phobius"/>
    </source>
</evidence>
<feature type="transmembrane region" description="Helical" evidence="1">
    <location>
        <begin position="275"/>
        <end position="296"/>
    </location>
</feature>
<protein>
    <recommendedName>
        <fullName evidence="2">HD domain-containing protein</fullName>
    </recommendedName>
</protein>
<dbReference type="Pfam" id="PF07698">
    <property type="entry name" value="7TM-7TMR_HD"/>
    <property type="match status" value="1"/>
</dbReference>
<feature type="transmembrane region" description="Helical" evidence="1">
    <location>
        <begin position="382"/>
        <end position="402"/>
    </location>
</feature>
<feature type="transmembrane region" description="Helical" evidence="1">
    <location>
        <begin position="245"/>
        <end position="263"/>
    </location>
</feature>
<dbReference type="AlphaFoldDB" id="A0A521AB27"/>
<feature type="transmembrane region" description="Helical" evidence="1">
    <location>
        <begin position="311"/>
        <end position="328"/>
    </location>
</feature>
<dbReference type="OrthoDB" id="9806952at2"/>
<evidence type="ECO:0000313" key="4">
    <source>
        <dbReference type="Proteomes" id="UP000317315"/>
    </source>
</evidence>
<dbReference type="EMBL" id="FXTM01000001">
    <property type="protein sequence ID" value="SMO32019.1"/>
    <property type="molecule type" value="Genomic_DNA"/>
</dbReference>
<dbReference type="PANTHER" id="PTHR36442:SF1">
    <property type="entry name" value="CYCLIC-DI-AMP PHOSPHODIESTERASE PGPH"/>
    <property type="match status" value="1"/>
</dbReference>
<reference evidence="3 4" key="1">
    <citation type="submission" date="2017-05" db="EMBL/GenBank/DDBJ databases">
        <authorList>
            <person name="Varghese N."/>
            <person name="Submissions S."/>
        </authorList>
    </citation>
    <scope>NUCLEOTIDE SEQUENCE [LARGE SCALE GENOMIC DNA]</scope>
    <source>
        <strain evidence="3 4">DSM 16304</strain>
    </source>
</reference>
<dbReference type="InterPro" id="IPR011624">
    <property type="entry name" value="Metal-dep_PHydrolase_7TM_extra"/>
</dbReference>
<dbReference type="Gene3D" id="1.10.3210.10">
    <property type="entry name" value="Hypothetical protein af1432"/>
    <property type="match status" value="1"/>
</dbReference>
<keyword evidence="1" id="KW-0812">Transmembrane</keyword>
<dbReference type="InterPro" id="IPR003607">
    <property type="entry name" value="HD/PDEase_dom"/>
</dbReference>
<evidence type="ECO:0000259" key="2">
    <source>
        <dbReference type="PROSITE" id="PS51831"/>
    </source>
</evidence>
<keyword evidence="1" id="KW-1133">Transmembrane helix</keyword>
<feature type="transmembrane region" description="Helical" evidence="1">
    <location>
        <begin position="12"/>
        <end position="32"/>
    </location>
</feature>
<dbReference type="InterPro" id="IPR052722">
    <property type="entry name" value="PgpH_phosphodiesterase"/>
</dbReference>
<feature type="domain" description="HD" evidence="2">
    <location>
        <begin position="467"/>
        <end position="611"/>
    </location>
</feature>
<dbReference type="CDD" id="cd00077">
    <property type="entry name" value="HDc"/>
    <property type="match status" value="1"/>
</dbReference>
<dbReference type="Proteomes" id="UP000317315">
    <property type="component" value="Unassembled WGS sequence"/>
</dbReference>
<dbReference type="InterPro" id="IPR011621">
    <property type="entry name" value="Metal-dep_PHydrolase_7TM_intra"/>
</dbReference>
<dbReference type="RefSeq" id="WP_142933310.1">
    <property type="nucleotide sequence ID" value="NZ_FXTM01000001.1"/>
</dbReference>
<sequence>MKSLSQERKNSLIVYSLVLLLSLLSTLFLLPLNFVNIPLLKPGEVSPVDIRSPVSVNAVDEEETERERERIREKYLPIFSYRERAYEEVLEKLNSLTYLTPEQKKLVRDVLNSYYKRGIISEVPKGFNEITVVTYGRRKKENPQNFLKVETIRKEFKKDLTKVLRDENLAERVSEDLKIKPNYVFLKEESEKQWKEAESKVKPIYIKIRKGEVVVRKGEKVSPKASKELKLIRKEVLKNKTLNKYFSIFLLSLVSYLSVIRLYKVISPSAYSLKNLIFSMSVITIDIFLIKFFTFLSKLIIETLNLPVNESLIYIPIVTSVIFGSMFINKKVALIHILPVTALSGFVISKPEFLIVPVSIGALFSAFDSRKFKSREVIYKSAFRGALVTVILQEIFLIYYSGFNLRSENWIEPVLTIAGALIAAVFVNGLSPLIISLFNFTTDYIYMELINLNHPLLRKLILKAPGTYSHSVMVATLAEAAAEAIGANALLAKAGGLFHDIGKLKNPQAFIENQFNGVNIHDKLPPEKSAAILRSHVEYGEELGRKYKLPKRIIDIIRQHHGTKLMKYFYHKAKELYGEDKVDEKVYRYPGPKPQFKESGIVMLADTVEAAVRSMKDKNIDLDSFIHKLIMDTIEEGQLNQSGLSLNEIGIIEKVFKKVLSGVYHSRIEYPEEKKE</sequence>
<gene>
    <name evidence="3" type="ORF">SAMN06269117_10126</name>
</gene>
<organism evidence="3 4">
    <name type="scientific">Balnearium lithotrophicum</name>
    <dbReference type="NCBI Taxonomy" id="223788"/>
    <lineage>
        <taxon>Bacteria</taxon>
        <taxon>Pseudomonadati</taxon>
        <taxon>Aquificota</taxon>
        <taxon>Aquificia</taxon>
        <taxon>Desulfurobacteriales</taxon>
        <taxon>Desulfurobacteriaceae</taxon>
        <taxon>Balnearium</taxon>
    </lineage>
</organism>
<dbReference type="InterPro" id="IPR006675">
    <property type="entry name" value="HDIG_dom"/>
</dbReference>
<dbReference type="SUPFAM" id="SSF109604">
    <property type="entry name" value="HD-domain/PDEase-like"/>
    <property type="match status" value="1"/>
</dbReference>
<dbReference type="NCBIfam" id="TIGR00277">
    <property type="entry name" value="HDIG"/>
    <property type="match status" value="1"/>
</dbReference>
<dbReference type="Pfam" id="PF07697">
    <property type="entry name" value="7TMR-HDED"/>
    <property type="match status" value="1"/>
</dbReference>
<keyword evidence="4" id="KW-1185">Reference proteome</keyword>
<keyword evidence="1" id="KW-0472">Membrane</keyword>
<accession>A0A521AB27</accession>
<proteinExistence type="predicted"/>
<dbReference type="PROSITE" id="PS51831">
    <property type="entry name" value="HD"/>
    <property type="match status" value="1"/>
</dbReference>
<feature type="transmembrane region" description="Helical" evidence="1">
    <location>
        <begin position="414"/>
        <end position="438"/>
    </location>
</feature>
<dbReference type="Pfam" id="PF01966">
    <property type="entry name" value="HD"/>
    <property type="match status" value="1"/>
</dbReference>
<dbReference type="InterPro" id="IPR006674">
    <property type="entry name" value="HD_domain"/>
</dbReference>
<dbReference type="SMART" id="SM00471">
    <property type="entry name" value="HDc"/>
    <property type="match status" value="1"/>
</dbReference>
<name>A0A521AB27_9BACT</name>
<dbReference type="PANTHER" id="PTHR36442">
    <property type="entry name" value="CYCLIC-DI-AMP PHOSPHODIESTERASE PGPH"/>
    <property type="match status" value="1"/>
</dbReference>
<evidence type="ECO:0000313" key="3">
    <source>
        <dbReference type="EMBL" id="SMO32019.1"/>
    </source>
</evidence>